<accession>A0A0F9XNV9</accession>
<feature type="region of interest" description="Disordered" evidence="1">
    <location>
        <begin position="1"/>
        <end position="45"/>
    </location>
</feature>
<evidence type="ECO:0000256" key="1">
    <source>
        <dbReference type="SAM" id="MobiDB-lite"/>
    </source>
</evidence>
<organism evidence="2">
    <name type="scientific">marine sediment metagenome</name>
    <dbReference type="NCBI Taxonomy" id="412755"/>
    <lineage>
        <taxon>unclassified sequences</taxon>
        <taxon>metagenomes</taxon>
        <taxon>ecological metagenomes</taxon>
    </lineage>
</organism>
<dbReference type="EMBL" id="LAZR01000082">
    <property type="protein sequence ID" value="KKN93943.1"/>
    <property type="molecule type" value="Genomic_DNA"/>
</dbReference>
<reference evidence="2" key="1">
    <citation type="journal article" date="2015" name="Nature">
        <title>Complex archaea that bridge the gap between prokaryotes and eukaryotes.</title>
        <authorList>
            <person name="Spang A."/>
            <person name="Saw J.H."/>
            <person name="Jorgensen S.L."/>
            <person name="Zaremba-Niedzwiedzka K."/>
            <person name="Martijn J."/>
            <person name="Lind A.E."/>
            <person name="van Eijk R."/>
            <person name="Schleper C."/>
            <person name="Guy L."/>
            <person name="Ettema T.J."/>
        </authorList>
    </citation>
    <scope>NUCLEOTIDE SEQUENCE</scope>
</reference>
<protein>
    <submittedName>
        <fullName evidence="2">Uncharacterized protein</fullName>
    </submittedName>
</protein>
<gene>
    <name evidence="2" type="ORF">LCGC14_0192060</name>
</gene>
<comment type="caution">
    <text evidence="2">The sequence shown here is derived from an EMBL/GenBank/DDBJ whole genome shotgun (WGS) entry which is preliminary data.</text>
</comment>
<proteinExistence type="predicted"/>
<feature type="compositionally biased region" description="Acidic residues" evidence="1">
    <location>
        <begin position="10"/>
        <end position="22"/>
    </location>
</feature>
<dbReference type="AlphaFoldDB" id="A0A0F9XNV9"/>
<evidence type="ECO:0000313" key="2">
    <source>
        <dbReference type="EMBL" id="KKN93943.1"/>
    </source>
</evidence>
<name>A0A0F9XNV9_9ZZZZ</name>
<sequence>MNQGVSLSGDDQDPLDSPDDVETEKQNEGPEPDASPDDAGVNGDD</sequence>